<dbReference type="PANTHER" id="PTHR20531">
    <property type="entry name" value="N-ALPHA-ACETYLTRANSFERASE 40"/>
    <property type="match status" value="1"/>
</dbReference>
<evidence type="ECO:0000256" key="6">
    <source>
        <dbReference type="ARBA" id="ARBA00022490"/>
    </source>
</evidence>
<comment type="catalytic activity">
    <reaction evidence="11">
        <text>N-terminal L-seryl-[histone H4] + acetyl-CoA = N-terminal N(alpha)-acetyl-L-seryl-[histone H4] + CoA + H(+)</text>
        <dbReference type="Rhea" id="RHEA:50596"/>
        <dbReference type="Rhea" id="RHEA-COMP:12740"/>
        <dbReference type="Rhea" id="RHEA-COMP:12743"/>
        <dbReference type="ChEBI" id="CHEBI:15378"/>
        <dbReference type="ChEBI" id="CHEBI:57287"/>
        <dbReference type="ChEBI" id="CHEBI:57288"/>
        <dbReference type="ChEBI" id="CHEBI:64738"/>
        <dbReference type="ChEBI" id="CHEBI:83690"/>
        <dbReference type="EC" id="2.3.1.257"/>
    </reaction>
</comment>
<evidence type="ECO:0000256" key="9">
    <source>
        <dbReference type="ARBA" id="ARBA00023315"/>
    </source>
</evidence>
<name>A0A0R0M235_9MICR</name>
<evidence type="ECO:0000313" key="14">
    <source>
        <dbReference type="Proteomes" id="UP000051530"/>
    </source>
</evidence>
<dbReference type="EMBL" id="LGUB01000253">
    <property type="protein sequence ID" value="KRH93678.1"/>
    <property type="molecule type" value="Genomic_DNA"/>
</dbReference>
<evidence type="ECO:0000256" key="3">
    <source>
        <dbReference type="ARBA" id="ARBA00008870"/>
    </source>
</evidence>
<dbReference type="Gene3D" id="3.40.630.30">
    <property type="match status" value="1"/>
</dbReference>
<dbReference type="CDD" id="cd04301">
    <property type="entry name" value="NAT_SF"/>
    <property type="match status" value="1"/>
</dbReference>
<dbReference type="InterPro" id="IPR000182">
    <property type="entry name" value="GNAT_dom"/>
</dbReference>
<dbReference type="GO" id="GO:0043998">
    <property type="term" value="F:histone H2A acetyltransferase activity"/>
    <property type="evidence" value="ECO:0007669"/>
    <property type="project" value="InterPro"/>
</dbReference>
<evidence type="ECO:0000313" key="13">
    <source>
        <dbReference type="EMBL" id="KRH93678.1"/>
    </source>
</evidence>
<evidence type="ECO:0000256" key="10">
    <source>
        <dbReference type="ARBA" id="ARBA00047821"/>
    </source>
</evidence>
<gene>
    <name evidence="13" type="ORF">M153_6680001783</name>
</gene>
<keyword evidence="6" id="KW-0963">Cytoplasm</keyword>
<reference evidence="13 14" key="1">
    <citation type="submission" date="2015-07" db="EMBL/GenBank/DDBJ databases">
        <title>The genome of Pseudoloma neurophilia, a relevant intracellular parasite of the zebrafish.</title>
        <authorList>
            <person name="Ndikumana S."/>
            <person name="Pelin A."/>
            <person name="Sanders J."/>
            <person name="Corradi N."/>
        </authorList>
    </citation>
    <scope>NUCLEOTIDE SEQUENCE [LARGE SCALE GENOMIC DNA]</scope>
    <source>
        <strain evidence="13 14">MK1</strain>
    </source>
</reference>
<evidence type="ECO:0000256" key="2">
    <source>
        <dbReference type="ARBA" id="ARBA00004496"/>
    </source>
</evidence>
<sequence length="163" mass="19105">MAKFEHFPPGCANPYISSCQKLLLKNYFVLNPGCNKKIIEYQKRRSLKNKLTGTIVYLQDDKVILGFLTYRQCSINKNTVMIIYELHVQTEYRNRGIGSKILTKFSQISNVFPIILFVDTKNDLAIKFYKKNGFSRIEEFEDSEKYYCYGIVKFEPLIDDVLQ</sequence>
<feature type="domain" description="N-acetyltransferase" evidence="12">
    <location>
        <begin position="14"/>
        <end position="158"/>
    </location>
</feature>
<dbReference type="InterPro" id="IPR039949">
    <property type="entry name" value="NAA40"/>
</dbReference>
<evidence type="ECO:0000259" key="12">
    <source>
        <dbReference type="PROSITE" id="PS51186"/>
    </source>
</evidence>
<comment type="caution">
    <text evidence="13">The sequence shown here is derived from an EMBL/GenBank/DDBJ whole genome shotgun (WGS) entry which is preliminary data.</text>
</comment>
<dbReference type="GO" id="GO:0010485">
    <property type="term" value="F:histone H4 acetyltransferase activity"/>
    <property type="evidence" value="ECO:0007669"/>
    <property type="project" value="InterPro"/>
</dbReference>
<dbReference type="GO" id="GO:0005737">
    <property type="term" value="C:cytoplasm"/>
    <property type="evidence" value="ECO:0007669"/>
    <property type="project" value="UniProtKB-SubCell"/>
</dbReference>
<keyword evidence="14" id="KW-1185">Reference proteome</keyword>
<evidence type="ECO:0000256" key="11">
    <source>
        <dbReference type="ARBA" id="ARBA00049524"/>
    </source>
</evidence>
<dbReference type="VEuPathDB" id="MicrosporidiaDB:M153_6680001783"/>
<keyword evidence="7" id="KW-0808">Transferase</keyword>
<evidence type="ECO:0000256" key="1">
    <source>
        <dbReference type="ARBA" id="ARBA00004123"/>
    </source>
</evidence>
<dbReference type="SUPFAM" id="SSF55729">
    <property type="entry name" value="Acyl-CoA N-acyltransferases (Nat)"/>
    <property type="match status" value="1"/>
</dbReference>
<dbReference type="OrthoDB" id="424551at2759"/>
<comment type="subcellular location">
    <subcellularLocation>
        <location evidence="2">Cytoplasm</location>
    </subcellularLocation>
    <subcellularLocation>
        <location evidence="1">Nucleus</location>
    </subcellularLocation>
</comment>
<organism evidence="13 14">
    <name type="scientific">Pseudoloma neurophilia</name>
    <dbReference type="NCBI Taxonomy" id="146866"/>
    <lineage>
        <taxon>Eukaryota</taxon>
        <taxon>Fungi</taxon>
        <taxon>Fungi incertae sedis</taxon>
        <taxon>Microsporidia</taxon>
        <taxon>Pseudoloma</taxon>
    </lineage>
</organism>
<dbReference type="GO" id="GO:1990189">
    <property type="term" value="F:protein N-terminal-serine acetyltransferase activity"/>
    <property type="evidence" value="ECO:0007669"/>
    <property type="project" value="UniProtKB-EC"/>
</dbReference>
<evidence type="ECO:0000256" key="7">
    <source>
        <dbReference type="ARBA" id="ARBA00022679"/>
    </source>
</evidence>
<dbReference type="AlphaFoldDB" id="A0A0R0M235"/>
<keyword evidence="9" id="KW-0012">Acyltransferase</keyword>
<dbReference type="PROSITE" id="PS51186">
    <property type="entry name" value="GNAT"/>
    <property type="match status" value="1"/>
</dbReference>
<dbReference type="InterPro" id="IPR016181">
    <property type="entry name" value="Acyl_CoA_acyltransferase"/>
</dbReference>
<dbReference type="EC" id="2.3.1.257" evidence="4"/>
<evidence type="ECO:0000256" key="5">
    <source>
        <dbReference type="ARBA" id="ARBA00015043"/>
    </source>
</evidence>
<dbReference type="GO" id="GO:0005634">
    <property type="term" value="C:nucleus"/>
    <property type="evidence" value="ECO:0007669"/>
    <property type="project" value="UniProtKB-SubCell"/>
</dbReference>
<proteinExistence type="inferred from homology"/>
<protein>
    <recommendedName>
        <fullName evidence="5">N-alpha-acetyltransferase 40</fullName>
        <ecNumber evidence="4">2.3.1.257</ecNumber>
    </recommendedName>
</protein>
<keyword evidence="8" id="KW-0539">Nucleus</keyword>
<dbReference type="Proteomes" id="UP000051530">
    <property type="component" value="Unassembled WGS sequence"/>
</dbReference>
<dbReference type="PANTHER" id="PTHR20531:SF1">
    <property type="entry name" value="N-ALPHA-ACETYLTRANSFERASE 40"/>
    <property type="match status" value="1"/>
</dbReference>
<dbReference type="Pfam" id="PF13508">
    <property type="entry name" value="Acetyltransf_7"/>
    <property type="match status" value="1"/>
</dbReference>
<evidence type="ECO:0000256" key="8">
    <source>
        <dbReference type="ARBA" id="ARBA00023242"/>
    </source>
</evidence>
<evidence type="ECO:0000256" key="4">
    <source>
        <dbReference type="ARBA" id="ARBA00012950"/>
    </source>
</evidence>
<accession>A0A0R0M235</accession>
<comment type="similarity">
    <text evidence="3">Belongs to the acetyltransferase family. NAA40 subfamily.</text>
</comment>
<comment type="catalytic activity">
    <reaction evidence="10">
        <text>N-terminal L-seryl-[histone H2A] + acetyl-CoA = N-terminal N(alpha)-acetyl-L-seryl-[histone H2A] + CoA + H(+)</text>
        <dbReference type="Rhea" id="RHEA:50600"/>
        <dbReference type="Rhea" id="RHEA-COMP:12742"/>
        <dbReference type="Rhea" id="RHEA-COMP:12744"/>
        <dbReference type="ChEBI" id="CHEBI:15378"/>
        <dbReference type="ChEBI" id="CHEBI:57287"/>
        <dbReference type="ChEBI" id="CHEBI:57288"/>
        <dbReference type="ChEBI" id="CHEBI:64738"/>
        <dbReference type="ChEBI" id="CHEBI:83690"/>
        <dbReference type="EC" id="2.3.1.257"/>
    </reaction>
</comment>